<dbReference type="AlphaFoldDB" id="A0A4Q7P5K4"/>
<name>A0A4Q7P5K4_9BACT</name>
<comment type="caution">
    <text evidence="2">The sequence shown here is derived from an EMBL/GenBank/DDBJ whole genome shotgun (WGS) entry which is preliminary data.</text>
</comment>
<accession>A0A4Q7P5K4</accession>
<keyword evidence="1" id="KW-1133">Transmembrane helix</keyword>
<keyword evidence="1" id="KW-0812">Transmembrane</keyword>
<evidence type="ECO:0000256" key="1">
    <source>
        <dbReference type="SAM" id="Phobius"/>
    </source>
</evidence>
<keyword evidence="3" id="KW-1185">Reference proteome</keyword>
<dbReference type="EMBL" id="SGXG01000001">
    <property type="protein sequence ID" value="RZS94740.1"/>
    <property type="molecule type" value="Genomic_DNA"/>
</dbReference>
<protein>
    <submittedName>
        <fullName evidence="2">Uncharacterized protein</fullName>
    </submittedName>
</protein>
<proteinExistence type="predicted"/>
<feature type="transmembrane region" description="Helical" evidence="1">
    <location>
        <begin position="22"/>
        <end position="41"/>
    </location>
</feature>
<dbReference type="Proteomes" id="UP000292209">
    <property type="component" value="Unassembled WGS sequence"/>
</dbReference>
<keyword evidence="1" id="KW-0472">Membrane</keyword>
<sequence>MVSAHLAQKFFSTNFTDYTNRLGVVLISTVGLVRILMALNWSE</sequence>
<gene>
    <name evidence="2" type="ORF">BC751_0248</name>
</gene>
<organism evidence="2 3">
    <name type="scientific">Cecembia calidifontis</name>
    <dbReference type="NCBI Taxonomy" id="1187080"/>
    <lineage>
        <taxon>Bacteria</taxon>
        <taxon>Pseudomonadati</taxon>
        <taxon>Bacteroidota</taxon>
        <taxon>Cytophagia</taxon>
        <taxon>Cytophagales</taxon>
        <taxon>Cyclobacteriaceae</taxon>
        <taxon>Cecembia</taxon>
    </lineage>
</organism>
<reference evidence="2 3" key="1">
    <citation type="submission" date="2019-02" db="EMBL/GenBank/DDBJ databases">
        <title>Genomic Encyclopedia of Archaeal and Bacterial Type Strains, Phase II (KMG-II): from individual species to whole genera.</title>
        <authorList>
            <person name="Goeker M."/>
        </authorList>
    </citation>
    <scope>NUCLEOTIDE SEQUENCE [LARGE SCALE GENOMIC DNA]</scope>
    <source>
        <strain evidence="2 3">DSM 21411</strain>
    </source>
</reference>
<evidence type="ECO:0000313" key="3">
    <source>
        <dbReference type="Proteomes" id="UP000292209"/>
    </source>
</evidence>
<evidence type="ECO:0000313" key="2">
    <source>
        <dbReference type="EMBL" id="RZS94740.1"/>
    </source>
</evidence>